<dbReference type="EMBL" id="AMRV01000005">
    <property type="protein sequence ID" value="EMD82880.1"/>
    <property type="molecule type" value="Genomic_DNA"/>
</dbReference>
<comment type="caution">
    <text evidence="1">The sequence shown here is derived from an EMBL/GenBank/DDBJ whole genome shotgun (WGS) entry which is preliminary data.</text>
</comment>
<organism evidence="1 2">
    <name type="scientific">Pacificimonas flava</name>
    <dbReference type="NCBI Taxonomy" id="1234595"/>
    <lineage>
        <taxon>Bacteria</taxon>
        <taxon>Pseudomonadati</taxon>
        <taxon>Pseudomonadota</taxon>
        <taxon>Alphaproteobacteria</taxon>
        <taxon>Sphingomonadales</taxon>
        <taxon>Sphingosinicellaceae</taxon>
        <taxon>Pacificimonas</taxon>
    </lineage>
</organism>
<accession>M2SC03</accession>
<reference evidence="1 2" key="1">
    <citation type="journal article" date="2013" name="Genome Announc.">
        <title>Draft Genome Sequence of Strain JLT2015T, Belonging to the Family Sphingomonadaceae of the Alphaproteobacteria.</title>
        <authorList>
            <person name="Tang K."/>
            <person name="Liu K."/>
            <person name="Li S."/>
            <person name="Jiao N."/>
        </authorList>
    </citation>
    <scope>NUCLEOTIDE SEQUENCE [LARGE SCALE GENOMIC DNA]</scope>
    <source>
        <strain evidence="1 2">JLT2015</strain>
    </source>
</reference>
<proteinExistence type="predicted"/>
<name>M2SC03_9SPHN</name>
<evidence type="ECO:0000313" key="1">
    <source>
        <dbReference type="EMBL" id="EMD82880.1"/>
    </source>
</evidence>
<keyword evidence="2" id="KW-1185">Reference proteome</keyword>
<dbReference type="Proteomes" id="UP000011717">
    <property type="component" value="Unassembled WGS sequence"/>
</dbReference>
<protein>
    <submittedName>
        <fullName evidence="1">Uncharacterized protein</fullName>
    </submittedName>
</protein>
<dbReference type="AlphaFoldDB" id="M2SC03"/>
<evidence type="ECO:0000313" key="2">
    <source>
        <dbReference type="Proteomes" id="UP000011717"/>
    </source>
</evidence>
<gene>
    <name evidence="1" type="ORF">C725_1920</name>
</gene>
<sequence length="95" mass="10597">MWFRGSGARWNGHGYRTSPPWLDAATGCPNIRASRAGALTARPSRGKRRPVFVRLRRFAGRTFFDSWRLCFGKSGMGHQTSVPGMRNAFLRPGTG</sequence>